<reference evidence="1" key="1">
    <citation type="submission" date="2023-06" db="EMBL/GenBank/DDBJ databases">
        <authorList>
            <consortium name="Lawrence Berkeley National Laboratory"/>
            <person name="Ahrendt S."/>
            <person name="Sahu N."/>
            <person name="Indic B."/>
            <person name="Wong-Bajracharya J."/>
            <person name="Merenyi Z."/>
            <person name="Ke H.-M."/>
            <person name="Monk M."/>
            <person name="Kocsube S."/>
            <person name="Drula E."/>
            <person name="Lipzen A."/>
            <person name="Balint B."/>
            <person name="Henrissat B."/>
            <person name="Andreopoulos B."/>
            <person name="Martin F.M."/>
            <person name="Harder C.B."/>
            <person name="Rigling D."/>
            <person name="Ford K.L."/>
            <person name="Foster G.D."/>
            <person name="Pangilinan J."/>
            <person name="Papanicolaou A."/>
            <person name="Barry K."/>
            <person name="LaButti K."/>
            <person name="Viragh M."/>
            <person name="Koriabine M."/>
            <person name="Yan M."/>
            <person name="Riley R."/>
            <person name="Champramary S."/>
            <person name="Plett K.L."/>
            <person name="Tsai I.J."/>
            <person name="Slot J."/>
            <person name="Sipos G."/>
            <person name="Plett J."/>
            <person name="Nagy L.G."/>
            <person name="Grigoriev I.V."/>
        </authorList>
    </citation>
    <scope>NUCLEOTIDE SEQUENCE</scope>
    <source>
        <strain evidence="1">FPL87.14</strain>
    </source>
</reference>
<dbReference type="InterPro" id="IPR036397">
    <property type="entry name" value="RNaseH_sf"/>
</dbReference>
<protein>
    <submittedName>
        <fullName evidence="1">Uncharacterized protein</fullName>
    </submittedName>
</protein>
<proteinExistence type="predicted"/>
<evidence type="ECO:0000313" key="2">
    <source>
        <dbReference type="Proteomes" id="UP001175226"/>
    </source>
</evidence>
<gene>
    <name evidence="1" type="ORF">EV421DRAFT_1723157</name>
</gene>
<evidence type="ECO:0000313" key="1">
    <source>
        <dbReference type="EMBL" id="KAK0429537.1"/>
    </source>
</evidence>
<accession>A0AA39IU40</accession>
<organism evidence="1 2">
    <name type="scientific">Armillaria borealis</name>
    <dbReference type="NCBI Taxonomy" id="47425"/>
    <lineage>
        <taxon>Eukaryota</taxon>
        <taxon>Fungi</taxon>
        <taxon>Dikarya</taxon>
        <taxon>Basidiomycota</taxon>
        <taxon>Agaricomycotina</taxon>
        <taxon>Agaricomycetes</taxon>
        <taxon>Agaricomycetidae</taxon>
        <taxon>Agaricales</taxon>
        <taxon>Marasmiineae</taxon>
        <taxon>Physalacriaceae</taxon>
        <taxon>Armillaria</taxon>
    </lineage>
</organism>
<keyword evidence="2" id="KW-1185">Reference proteome</keyword>
<dbReference type="AlphaFoldDB" id="A0AA39IU40"/>
<comment type="caution">
    <text evidence="1">The sequence shown here is derived from an EMBL/GenBank/DDBJ whole genome shotgun (WGS) entry which is preliminary data.</text>
</comment>
<name>A0AA39IU40_9AGAR</name>
<sequence>QIPIWHHTGVKTKKQKRYGSKICKCLMNSHNVETAGEAMDVERQLHSTEHKSRQDCKCAECRDDHQQRGCDNPHRCALMARDLLNNLMEKWDPRRPDQNDGLHLTPDDRLQNQSAWEDNNMIRFDPGIDNENTLTEGIQIFTSGWDICPKPALRAELGAEGNQYPAILIVYTDGSAYNNGIVDACAGAGVWFGKDDERNIYI</sequence>
<dbReference type="Gene3D" id="3.30.420.10">
    <property type="entry name" value="Ribonuclease H-like superfamily/Ribonuclease H"/>
    <property type="match status" value="1"/>
</dbReference>
<feature type="non-terminal residue" evidence="1">
    <location>
        <position position="1"/>
    </location>
</feature>
<dbReference type="EMBL" id="JAUEPT010000238">
    <property type="protein sequence ID" value="KAK0429537.1"/>
    <property type="molecule type" value="Genomic_DNA"/>
</dbReference>
<dbReference type="GO" id="GO:0003676">
    <property type="term" value="F:nucleic acid binding"/>
    <property type="evidence" value="ECO:0007669"/>
    <property type="project" value="InterPro"/>
</dbReference>
<dbReference type="Proteomes" id="UP001175226">
    <property type="component" value="Unassembled WGS sequence"/>
</dbReference>